<keyword evidence="7" id="KW-0418">Kinase</keyword>
<dbReference type="PROSITE" id="PS50109">
    <property type="entry name" value="HIS_KIN"/>
    <property type="match status" value="1"/>
</dbReference>
<dbReference type="SUPFAM" id="SSF55874">
    <property type="entry name" value="ATPase domain of HSP90 chaperone/DNA topoisomerase II/histidine kinase"/>
    <property type="match status" value="1"/>
</dbReference>
<dbReference type="GO" id="GO:0016020">
    <property type="term" value="C:membrane"/>
    <property type="evidence" value="ECO:0007669"/>
    <property type="project" value="UniProtKB-SubCell"/>
</dbReference>
<dbReference type="CDD" id="cd16922">
    <property type="entry name" value="HATPase_EvgS-ArcB-TorS-like"/>
    <property type="match status" value="1"/>
</dbReference>
<feature type="domain" description="HAMP" evidence="13">
    <location>
        <begin position="336"/>
        <end position="389"/>
    </location>
</feature>
<keyword evidence="14" id="KW-0067">ATP-binding</keyword>
<evidence type="ECO:0000313" key="14">
    <source>
        <dbReference type="EMBL" id="WNZ46275.1"/>
    </source>
</evidence>
<evidence type="ECO:0000256" key="4">
    <source>
        <dbReference type="ARBA" id="ARBA00012438"/>
    </source>
</evidence>
<dbReference type="PANTHER" id="PTHR43711">
    <property type="entry name" value="TWO-COMPONENT HISTIDINE KINASE"/>
    <property type="match status" value="1"/>
</dbReference>
<dbReference type="PRINTS" id="PR00344">
    <property type="entry name" value="BCTRLSENSOR"/>
</dbReference>
<dbReference type="SMART" id="SM00388">
    <property type="entry name" value="HisKA"/>
    <property type="match status" value="1"/>
</dbReference>
<name>A0AA96WV09_LEPBY</name>
<dbReference type="InterPro" id="IPR005467">
    <property type="entry name" value="His_kinase_dom"/>
</dbReference>
<dbReference type="Gene3D" id="1.10.287.130">
    <property type="match status" value="1"/>
</dbReference>
<dbReference type="PANTHER" id="PTHR43711:SF31">
    <property type="entry name" value="HISTIDINE KINASE"/>
    <property type="match status" value="1"/>
</dbReference>
<comment type="similarity">
    <text evidence="3">In the N-terminal section; belongs to the phytochrome family.</text>
</comment>
<dbReference type="InterPro" id="IPR036097">
    <property type="entry name" value="HisK_dim/P_sf"/>
</dbReference>
<accession>A0AA96WV09</accession>
<evidence type="ECO:0000259" key="12">
    <source>
        <dbReference type="PROSITE" id="PS50109"/>
    </source>
</evidence>
<dbReference type="SMART" id="SM00387">
    <property type="entry name" value="HATPase_c"/>
    <property type="match status" value="1"/>
</dbReference>
<evidence type="ECO:0000256" key="10">
    <source>
        <dbReference type="SAM" id="Coils"/>
    </source>
</evidence>
<keyword evidence="11" id="KW-0472">Membrane</keyword>
<dbReference type="InterPro" id="IPR036890">
    <property type="entry name" value="HATPase_C_sf"/>
</dbReference>
<comment type="subcellular location">
    <subcellularLocation>
        <location evidence="2">Membrane</location>
    </subcellularLocation>
</comment>
<evidence type="ECO:0000256" key="3">
    <source>
        <dbReference type="ARBA" id="ARBA00006402"/>
    </source>
</evidence>
<proteinExistence type="inferred from homology"/>
<feature type="coiled-coil region" evidence="10">
    <location>
        <begin position="367"/>
        <end position="401"/>
    </location>
</feature>
<dbReference type="InterPro" id="IPR050736">
    <property type="entry name" value="Sensor_HK_Regulatory"/>
</dbReference>
<dbReference type="GO" id="GO:0005524">
    <property type="term" value="F:ATP binding"/>
    <property type="evidence" value="ECO:0007669"/>
    <property type="project" value="UniProtKB-KW"/>
</dbReference>
<keyword evidence="5" id="KW-0597">Phosphoprotein</keyword>
<keyword evidence="11" id="KW-1133">Transmembrane helix</keyword>
<evidence type="ECO:0000256" key="1">
    <source>
        <dbReference type="ARBA" id="ARBA00000085"/>
    </source>
</evidence>
<dbReference type="Pfam" id="PF02518">
    <property type="entry name" value="HATPase_c"/>
    <property type="match status" value="1"/>
</dbReference>
<keyword evidence="14" id="KW-0547">Nucleotide-binding</keyword>
<dbReference type="FunFam" id="3.30.565.10:FF:000010">
    <property type="entry name" value="Sensor histidine kinase RcsC"/>
    <property type="match status" value="1"/>
</dbReference>
<gene>
    <name evidence="14" type="ORF">Q2T42_00290</name>
</gene>
<sequence length="678" mass="75115">MAKSRQSSFRRILLWRLLLLSIPVLLTGEVVAYKKAKSGLLQTARYTLTASAVRKAEELQTSIATLRSNLALATTSATLQLDSPQATYDFLEQLQRNSPLSLQCIQLLNLKTQTVQSSTCGNQPIVQFPRDPWQNRETPANVVNSNNIEVSPGQPAKVGTEVSVDHQLSLVMSAPVVLKSGERYALSVQASLYSKPEPAVNAISSGYTVVIDDTGVILAHPIPERIGRNIRQEANSQQLQRVFEQAMASSTVGARASNERESLAPVLFEENGAEWLAGSSAIQVSLKNGETSTWVVLAATSVDSALFGLGDIKQVLIILTLGLLTAILLATLYLTRDLARPIEKLSEYALKIRQRFDGERAPKNFKVRELNYLAEALDNMVERLEERASELEAAWQEAQAANQVKSEFLATTSHELRTPLNAIIGCVRLVRDGCCDDREEELEFLQQADDAAIHLLKIINDLLDIAKIEAGKAELSLQPVNIREMCEQCLKMVQPSAEMKRLKLEMKLGDDLDRVPLDERRVRQMVINLLSNAVKFTPEGGSVSLIARIGYGYQLVQDVRPDRSPINQETAYLCLEVEDSGIGIPKDRWHLLFRPFQQIDSSMTRKHEGTGLGLALTKRLAEMHGGTLSFWSVPDKGSTFRIWLPWLDPFAEIEETDADLSIAPSPVKQSQPLSIQNS</sequence>
<dbReference type="Gene3D" id="3.30.565.10">
    <property type="entry name" value="Histidine kinase-like ATPase, C-terminal domain"/>
    <property type="match status" value="1"/>
</dbReference>
<feature type="transmembrane region" description="Helical" evidence="11">
    <location>
        <begin position="315"/>
        <end position="334"/>
    </location>
</feature>
<reference evidence="14" key="2">
    <citation type="submission" date="2023-07" db="EMBL/GenBank/DDBJ databases">
        <authorList>
            <person name="Bai X.-H."/>
            <person name="Wang H.-H."/>
            <person name="Wang J."/>
            <person name="Ma M.-Y."/>
            <person name="Hu H.-H."/>
            <person name="Song Z.-L."/>
            <person name="Ma H.-G."/>
            <person name="Fan Y."/>
            <person name="Du C.-Y."/>
            <person name="Xu J.-C."/>
        </authorList>
    </citation>
    <scope>NUCLEOTIDE SEQUENCE</scope>
    <source>
        <strain evidence="14">CZ1</strain>
    </source>
</reference>
<keyword evidence="11" id="KW-0812">Transmembrane</keyword>
<evidence type="ECO:0000256" key="9">
    <source>
        <dbReference type="ARBA" id="ARBA00074306"/>
    </source>
</evidence>
<dbReference type="GO" id="GO:0000155">
    <property type="term" value="F:phosphorelay sensor kinase activity"/>
    <property type="evidence" value="ECO:0007669"/>
    <property type="project" value="InterPro"/>
</dbReference>
<evidence type="ECO:0000259" key="13">
    <source>
        <dbReference type="PROSITE" id="PS50885"/>
    </source>
</evidence>
<evidence type="ECO:0000256" key="2">
    <source>
        <dbReference type="ARBA" id="ARBA00004370"/>
    </source>
</evidence>
<dbReference type="InterPro" id="IPR003661">
    <property type="entry name" value="HisK_dim/P_dom"/>
</dbReference>
<evidence type="ECO:0000256" key="11">
    <source>
        <dbReference type="SAM" id="Phobius"/>
    </source>
</evidence>
<dbReference type="Pfam" id="PF00512">
    <property type="entry name" value="HisKA"/>
    <property type="match status" value="1"/>
</dbReference>
<comment type="catalytic activity">
    <reaction evidence="1">
        <text>ATP + protein L-histidine = ADP + protein N-phospho-L-histidine.</text>
        <dbReference type="EC" id="2.7.13.3"/>
    </reaction>
</comment>
<dbReference type="InterPro" id="IPR003660">
    <property type="entry name" value="HAMP_dom"/>
</dbReference>
<reference evidence="14" key="1">
    <citation type="journal article" date="2023" name="Plants (Basel)">
        <title>Genomic Analysis of Leptolyngbya boryana CZ1 Reveals Efficient Carbon Fixation Modules.</title>
        <authorList>
            <person name="Bai X."/>
            <person name="Wang H."/>
            <person name="Cheng W."/>
            <person name="Wang J."/>
            <person name="Ma M."/>
            <person name="Hu H."/>
            <person name="Song Z."/>
            <person name="Ma H."/>
            <person name="Fan Y."/>
            <person name="Du C."/>
            <person name="Xu J."/>
        </authorList>
    </citation>
    <scope>NUCLEOTIDE SEQUENCE</scope>
    <source>
        <strain evidence="14">CZ1</strain>
    </source>
</reference>
<dbReference type="CDD" id="cd00082">
    <property type="entry name" value="HisKA"/>
    <property type="match status" value="1"/>
</dbReference>
<evidence type="ECO:0000256" key="8">
    <source>
        <dbReference type="ARBA" id="ARBA00023012"/>
    </source>
</evidence>
<keyword evidence="8" id="KW-0902">Two-component regulatory system</keyword>
<evidence type="ECO:0000256" key="7">
    <source>
        <dbReference type="ARBA" id="ARBA00022777"/>
    </source>
</evidence>
<dbReference type="InterPro" id="IPR003594">
    <property type="entry name" value="HATPase_dom"/>
</dbReference>
<keyword evidence="6" id="KW-0808">Transferase</keyword>
<dbReference type="PROSITE" id="PS50885">
    <property type="entry name" value="HAMP"/>
    <property type="match status" value="1"/>
</dbReference>
<organism evidence="14">
    <name type="scientific">Leptolyngbya boryana CZ1</name>
    <dbReference type="NCBI Taxonomy" id="3060204"/>
    <lineage>
        <taxon>Bacteria</taxon>
        <taxon>Bacillati</taxon>
        <taxon>Cyanobacteriota</taxon>
        <taxon>Cyanophyceae</taxon>
        <taxon>Leptolyngbyales</taxon>
        <taxon>Leptolyngbyaceae</taxon>
        <taxon>Leptolyngbya group</taxon>
        <taxon>Leptolyngbya</taxon>
    </lineage>
</organism>
<dbReference type="EMBL" id="CP130144">
    <property type="protein sequence ID" value="WNZ46275.1"/>
    <property type="molecule type" value="Genomic_DNA"/>
</dbReference>
<keyword evidence="10" id="KW-0175">Coiled coil</keyword>
<dbReference type="InterPro" id="IPR004358">
    <property type="entry name" value="Sig_transdc_His_kin-like_C"/>
</dbReference>
<dbReference type="AlphaFoldDB" id="A0AA96WV09"/>
<dbReference type="RefSeq" id="WP_287454381.1">
    <property type="nucleotide sequence ID" value="NZ_CP130144.1"/>
</dbReference>
<evidence type="ECO:0000256" key="5">
    <source>
        <dbReference type="ARBA" id="ARBA00022553"/>
    </source>
</evidence>
<feature type="domain" description="Histidine kinase" evidence="12">
    <location>
        <begin position="411"/>
        <end position="648"/>
    </location>
</feature>
<dbReference type="Gene3D" id="6.10.340.10">
    <property type="match status" value="1"/>
</dbReference>
<evidence type="ECO:0000256" key="6">
    <source>
        <dbReference type="ARBA" id="ARBA00022679"/>
    </source>
</evidence>
<dbReference type="EC" id="2.7.13.3" evidence="4"/>
<protein>
    <recommendedName>
        <fullName evidence="9">Circadian input-output histidine kinase CikA</fullName>
        <ecNumber evidence="4">2.7.13.3</ecNumber>
    </recommendedName>
</protein>
<dbReference type="SUPFAM" id="SSF47384">
    <property type="entry name" value="Homodimeric domain of signal transducing histidine kinase"/>
    <property type="match status" value="1"/>
</dbReference>